<dbReference type="Pfam" id="PF00048">
    <property type="entry name" value="IL8"/>
    <property type="match status" value="1"/>
</dbReference>
<sequence>MASVRVRVMLMVLLSVCHLLPHSSAVYYECCRKYSSTKIAFVNIRGYSVQTMTEMCPINAIIFHTKRGRVCTNPALNWVMDYIDRLRRTARMVHMRTAQFLK</sequence>
<dbReference type="AlphaFoldDB" id="A0A672F737"/>
<dbReference type="Gene3D" id="2.40.50.40">
    <property type="match status" value="1"/>
</dbReference>
<feature type="chain" id="PRO_5025708128" description="C-C motif chemokine" evidence="4">
    <location>
        <begin position="26"/>
        <end position="102"/>
    </location>
</feature>
<evidence type="ECO:0000256" key="3">
    <source>
        <dbReference type="ARBA" id="ARBA00023157"/>
    </source>
</evidence>
<accession>A0A672F737</accession>
<gene>
    <name evidence="6" type="primary">ccl20a.3</name>
</gene>
<reference evidence="6" key="2">
    <citation type="submission" date="2025-08" db="UniProtKB">
        <authorList>
            <consortium name="Ensembl"/>
        </authorList>
    </citation>
    <scope>IDENTIFICATION</scope>
</reference>
<dbReference type="PANTHER" id="PTHR12015">
    <property type="entry name" value="SMALL INDUCIBLE CYTOKINE A"/>
    <property type="match status" value="1"/>
</dbReference>
<dbReference type="PANTHER" id="PTHR12015:SF190">
    <property type="entry name" value="C-C MOTIF CHEMOKINE"/>
    <property type="match status" value="1"/>
</dbReference>
<proteinExistence type="inferred from homology"/>
<feature type="domain" description="Chemokine interleukin-8-like" evidence="5">
    <location>
        <begin position="27"/>
        <end position="86"/>
    </location>
</feature>
<keyword evidence="2 4" id="KW-0202">Cytokine</keyword>
<evidence type="ECO:0000256" key="4">
    <source>
        <dbReference type="RuleBase" id="RU361150"/>
    </source>
</evidence>
<keyword evidence="4" id="KW-0732">Signal</keyword>
<comment type="subcellular location">
    <subcellularLocation>
        <location evidence="4">Secreted</location>
    </subcellularLocation>
</comment>
<dbReference type="InterPro" id="IPR039809">
    <property type="entry name" value="Chemokine_b/g/d"/>
</dbReference>
<evidence type="ECO:0000313" key="6">
    <source>
        <dbReference type="Ensembl" id="ENSSFAP00005001337.1"/>
    </source>
</evidence>
<dbReference type="InterPro" id="IPR000827">
    <property type="entry name" value="Chemokine_CC_CS"/>
</dbReference>
<dbReference type="GO" id="GO:0008009">
    <property type="term" value="F:chemokine activity"/>
    <property type="evidence" value="ECO:0007669"/>
    <property type="project" value="InterPro"/>
</dbReference>
<dbReference type="SMART" id="SM00199">
    <property type="entry name" value="SCY"/>
    <property type="match status" value="1"/>
</dbReference>
<dbReference type="InterPro" id="IPR036048">
    <property type="entry name" value="Interleukin_8-like_sf"/>
</dbReference>
<organism evidence="6 7">
    <name type="scientific">Salarias fasciatus</name>
    <name type="common">Jewelled blenny</name>
    <name type="synonym">Blennius fasciatus</name>
    <dbReference type="NCBI Taxonomy" id="181472"/>
    <lineage>
        <taxon>Eukaryota</taxon>
        <taxon>Metazoa</taxon>
        <taxon>Chordata</taxon>
        <taxon>Craniata</taxon>
        <taxon>Vertebrata</taxon>
        <taxon>Euteleostomi</taxon>
        <taxon>Actinopterygii</taxon>
        <taxon>Neopterygii</taxon>
        <taxon>Teleostei</taxon>
        <taxon>Neoteleostei</taxon>
        <taxon>Acanthomorphata</taxon>
        <taxon>Ovalentaria</taxon>
        <taxon>Blenniimorphae</taxon>
        <taxon>Blenniiformes</taxon>
        <taxon>Blennioidei</taxon>
        <taxon>Blenniidae</taxon>
        <taxon>Salariinae</taxon>
        <taxon>Salarias</taxon>
    </lineage>
</organism>
<dbReference type="Ensembl" id="ENSSFAT00005001430.1">
    <property type="protein sequence ID" value="ENSSFAP00005001337.1"/>
    <property type="gene ID" value="ENSSFAG00005000979.1"/>
</dbReference>
<dbReference type="OMA" id="SMKVTVM"/>
<dbReference type="GO" id="GO:0006955">
    <property type="term" value="P:immune response"/>
    <property type="evidence" value="ECO:0007669"/>
    <property type="project" value="InterPro"/>
</dbReference>
<dbReference type="CDD" id="cd00169">
    <property type="entry name" value="Chemokine"/>
    <property type="match status" value="1"/>
</dbReference>
<evidence type="ECO:0000256" key="2">
    <source>
        <dbReference type="ARBA" id="ARBA00022514"/>
    </source>
</evidence>
<dbReference type="InParanoid" id="A0A672F737"/>
<keyword evidence="4" id="KW-0964">Secreted</keyword>
<reference evidence="6" key="3">
    <citation type="submission" date="2025-09" db="UniProtKB">
        <authorList>
            <consortium name="Ensembl"/>
        </authorList>
    </citation>
    <scope>IDENTIFICATION</scope>
</reference>
<dbReference type="FunCoup" id="A0A672F737">
    <property type="interactions" value="78"/>
</dbReference>
<reference evidence="6" key="1">
    <citation type="submission" date="2019-06" db="EMBL/GenBank/DDBJ databases">
        <authorList>
            <consortium name="Wellcome Sanger Institute Data Sharing"/>
        </authorList>
    </citation>
    <scope>NUCLEOTIDE SEQUENCE [LARGE SCALE GENOMIC DNA]</scope>
</reference>
<evidence type="ECO:0000313" key="7">
    <source>
        <dbReference type="Proteomes" id="UP000472267"/>
    </source>
</evidence>
<evidence type="ECO:0000259" key="5">
    <source>
        <dbReference type="SMART" id="SM00199"/>
    </source>
</evidence>
<dbReference type="Proteomes" id="UP000472267">
    <property type="component" value="Chromosome 18"/>
</dbReference>
<comment type="similarity">
    <text evidence="1 4">Belongs to the intercrine beta (chemokine CC) family.</text>
</comment>
<dbReference type="InterPro" id="IPR001811">
    <property type="entry name" value="Chemokine_IL8-like_dom"/>
</dbReference>
<protein>
    <recommendedName>
        <fullName evidence="4">C-C motif chemokine</fullName>
    </recommendedName>
</protein>
<keyword evidence="4" id="KW-0145">Chemotaxis</keyword>
<dbReference type="OrthoDB" id="8870994at2759"/>
<name>A0A672F737_SALFA</name>
<dbReference type="SUPFAM" id="SSF54117">
    <property type="entry name" value="Interleukin 8-like chemokines"/>
    <property type="match status" value="1"/>
</dbReference>
<feature type="signal peptide" evidence="4">
    <location>
        <begin position="1"/>
        <end position="25"/>
    </location>
</feature>
<dbReference type="GO" id="GO:0005615">
    <property type="term" value="C:extracellular space"/>
    <property type="evidence" value="ECO:0007669"/>
    <property type="project" value="UniProtKB-KW"/>
</dbReference>
<keyword evidence="7" id="KW-1185">Reference proteome</keyword>
<keyword evidence="3" id="KW-1015">Disulfide bond</keyword>
<evidence type="ECO:0000256" key="1">
    <source>
        <dbReference type="ARBA" id="ARBA00010868"/>
    </source>
</evidence>
<dbReference type="PROSITE" id="PS00472">
    <property type="entry name" value="SMALL_CYTOKINES_CC"/>
    <property type="match status" value="1"/>
</dbReference>